<dbReference type="AlphaFoldDB" id="A0A066W363"/>
<dbReference type="EMBL" id="JMSN01000044">
    <property type="protein sequence ID" value="KDN45225.1"/>
    <property type="molecule type" value="Genomic_DNA"/>
</dbReference>
<reference evidence="2 3" key="1">
    <citation type="submission" date="2014-05" db="EMBL/GenBank/DDBJ databases">
        <title>Draft genome sequence of a rare smut relative, Tilletiaria anomala UBC 951.</title>
        <authorList>
            <consortium name="DOE Joint Genome Institute"/>
            <person name="Toome M."/>
            <person name="Kuo A."/>
            <person name="Henrissat B."/>
            <person name="Lipzen A."/>
            <person name="Tritt A."/>
            <person name="Yoshinaga Y."/>
            <person name="Zane M."/>
            <person name="Barry K."/>
            <person name="Grigoriev I.V."/>
            <person name="Spatafora J.W."/>
            <person name="Aimea M.C."/>
        </authorList>
    </citation>
    <scope>NUCLEOTIDE SEQUENCE [LARGE SCALE GENOMIC DNA]</scope>
    <source>
        <strain evidence="2 3">UBC 951</strain>
    </source>
</reference>
<dbReference type="HOGENOM" id="CLU_1939582_0_0_1"/>
<evidence type="ECO:0000256" key="1">
    <source>
        <dbReference type="SAM" id="Phobius"/>
    </source>
</evidence>
<evidence type="ECO:0000313" key="2">
    <source>
        <dbReference type="EMBL" id="KDN45225.1"/>
    </source>
</evidence>
<organism evidence="2 3">
    <name type="scientific">Tilletiaria anomala (strain ATCC 24038 / CBS 436.72 / UBC 951)</name>
    <dbReference type="NCBI Taxonomy" id="1037660"/>
    <lineage>
        <taxon>Eukaryota</taxon>
        <taxon>Fungi</taxon>
        <taxon>Dikarya</taxon>
        <taxon>Basidiomycota</taxon>
        <taxon>Ustilaginomycotina</taxon>
        <taxon>Exobasidiomycetes</taxon>
        <taxon>Georgefischeriales</taxon>
        <taxon>Tilletiariaceae</taxon>
        <taxon>Tilletiaria</taxon>
    </lineage>
</organism>
<name>A0A066W363_TILAU</name>
<protein>
    <submittedName>
        <fullName evidence="2">Uncharacterized protein</fullName>
    </submittedName>
</protein>
<dbReference type="Proteomes" id="UP000027361">
    <property type="component" value="Unassembled WGS sequence"/>
</dbReference>
<keyword evidence="3" id="KW-1185">Reference proteome</keyword>
<accession>A0A066W363</accession>
<sequence>MVTTAQKCNPSFLRPSSFVPLSPVLVISLVAMMPNLGTRMCAAKAAPDSDVPTPLMVRIVAAIGSIGCHLDAVEATIATTRPGIAGRVAAASLAPLQALRPAPARLPLFWNSGNVGTRHATHPLFPQSRL</sequence>
<comment type="caution">
    <text evidence="2">The sequence shown here is derived from an EMBL/GenBank/DDBJ whole genome shotgun (WGS) entry which is preliminary data.</text>
</comment>
<feature type="transmembrane region" description="Helical" evidence="1">
    <location>
        <begin position="12"/>
        <end position="32"/>
    </location>
</feature>
<keyword evidence="1" id="KW-0812">Transmembrane</keyword>
<evidence type="ECO:0000313" key="3">
    <source>
        <dbReference type="Proteomes" id="UP000027361"/>
    </source>
</evidence>
<keyword evidence="1" id="KW-1133">Transmembrane helix</keyword>
<gene>
    <name evidence="2" type="ORF">K437DRAFT_123901</name>
</gene>
<proteinExistence type="predicted"/>
<keyword evidence="1" id="KW-0472">Membrane</keyword>
<dbReference type="InParanoid" id="A0A066W363"/>
<dbReference type="RefSeq" id="XP_013243082.1">
    <property type="nucleotide sequence ID" value="XM_013387628.1"/>
</dbReference>
<dbReference type="GeneID" id="25261407"/>